<feature type="region of interest" description="Disordered" evidence="1">
    <location>
        <begin position="61"/>
        <end position="91"/>
    </location>
</feature>
<keyword evidence="3" id="KW-1185">Reference proteome</keyword>
<name>A0AAE1YA63_9LAMI</name>
<proteinExistence type="predicted"/>
<dbReference type="AlphaFoldDB" id="A0AAE1YA63"/>
<organism evidence="2 3">
    <name type="scientific">Sesamum alatum</name>
    <dbReference type="NCBI Taxonomy" id="300844"/>
    <lineage>
        <taxon>Eukaryota</taxon>
        <taxon>Viridiplantae</taxon>
        <taxon>Streptophyta</taxon>
        <taxon>Embryophyta</taxon>
        <taxon>Tracheophyta</taxon>
        <taxon>Spermatophyta</taxon>
        <taxon>Magnoliopsida</taxon>
        <taxon>eudicotyledons</taxon>
        <taxon>Gunneridae</taxon>
        <taxon>Pentapetalae</taxon>
        <taxon>asterids</taxon>
        <taxon>lamiids</taxon>
        <taxon>Lamiales</taxon>
        <taxon>Pedaliaceae</taxon>
        <taxon>Sesamum</taxon>
    </lineage>
</organism>
<comment type="caution">
    <text evidence="2">The sequence shown here is derived from an EMBL/GenBank/DDBJ whole genome shotgun (WGS) entry which is preliminary data.</text>
</comment>
<reference evidence="2" key="1">
    <citation type="submission" date="2020-06" db="EMBL/GenBank/DDBJ databases">
        <authorList>
            <person name="Li T."/>
            <person name="Hu X."/>
            <person name="Zhang T."/>
            <person name="Song X."/>
            <person name="Zhang H."/>
            <person name="Dai N."/>
            <person name="Sheng W."/>
            <person name="Hou X."/>
            <person name="Wei L."/>
        </authorList>
    </citation>
    <scope>NUCLEOTIDE SEQUENCE</scope>
    <source>
        <strain evidence="2">3651</strain>
        <tissue evidence="2">Leaf</tissue>
    </source>
</reference>
<evidence type="ECO:0000313" key="3">
    <source>
        <dbReference type="Proteomes" id="UP001293254"/>
    </source>
</evidence>
<evidence type="ECO:0000313" key="2">
    <source>
        <dbReference type="EMBL" id="KAK4426031.1"/>
    </source>
</evidence>
<reference evidence="2" key="2">
    <citation type="journal article" date="2024" name="Plant">
        <title>Genomic evolution and insights into agronomic trait innovations of Sesamum species.</title>
        <authorList>
            <person name="Miao H."/>
            <person name="Wang L."/>
            <person name="Qu L."/>
            <person name="Liu H."/>
            <person name="Sun Y."/>
            <person name="Le M."/>
            <person name="Wang Q."/>
            <person name="Wei S."/>
            <person name="Zheng Y."/>
            <person name="Lin W."/>
            <person name="Duan Y."/>
            <person name="Cao H."/>
            <person name="Xiong S."/>
            <person name="Wang X."/>
            <person name="Wei L."/>
            <person name="Li C."/>
            <person name="Ma Q."/>
            <person name="Ju M."/>
            <person name="Zhao R."/>
            <person name="Li G."/>
            <person name="Mu C."/>
            <person name="Tian Q."/>
            <person name="Mei H."/>
            <person name="Zhang T."/>
            <person name="Gao T."/>
            <person name="Zhang H."/>
        </authorList>
    </citation>
    <scope>NUCLEOTIDE SEQUENCE</scope>
    <source>
        <strain evidence="2">3651</strain>
    </source>
</reference>
<sequence>MVLGQEKKEVWWKEGSNLEPHLGSNIRPNSSIPPYSRMKNMEALLDEAAKRGAQADLLLMKENEEASRPTKMEEDSPLPKERVDHLGSSKASTRTLIALPEDPRINIQIKDIEELCK</sequence>
<feature type="compositionally biased region" description="Basic and acidic residues" evidence="1">
    <location>
        <begin position="61"/>
        <end position="87"/>
    </location>
</feature>
<dbReference type="Proteomes" id="UP001293254">
    <property type="component" value="Unassembled WGS sequence"/>
</dbReference>
<dbReference type="EMBL" id="JACGWO010000005">
    <property type="protein sequence ID" value="KAK4426031.1"/>
    <property type="molecule type" value="Genomic_DNA"/>
</dbReference>
<gene>
    <name evidence="2" type="ORF">Salat_1371600</name>
</gene>
<evidence type="ECO:0000256" key="1">
    <source>
        <dbReference type="SAM" id="MobiDB-lite"/>
    </source>
</evidence>
<accession>A0AAE1YA63</accession>
<protein>
    <submittedName>
        <fullName evidence="2">Uncharacterized protein</fullName>
    </submittedName>
</protein>